<sequence length="377" mass="39553">MKRFRQKRSETSAQKTAQASGHRAPEADLADQGESAAKREAACAAAAIVLSVAGLFVTLLMPQNLGCIIALLGIAVAALLTMRAVLLARFQRSLLPEPLATLRSRGAKEAALFYDRRPIPHMLTSVAAAACVVAIVGSACSVTYSFRRSGIFFDTMRTWTLDDEGGWRRNGAPANYAIAESTPSASASGAVGTSIPILPSSSATGSDTQLQTNPMASVSGTKVGNDAVTRNNPATDTDDSSALKVVGVSLDNYAYGYYNGWVELRNNTDETVLNADVAITMLTNTSTILSQGDAHCTTPIEPGQTGRAYLQMKGSGAAALIPYTTVWYTPGDSTVSADDDQYTDSSSTSSIDFAASRTTPGTVFHKASPGVPAIKLH</sequence>
<reference evidence="3 4" key="1">
    <citation type="journal article" date="2017" name="BMC Genomics">
        <title>Comparative genomic and phylogenomic analyses of the Bifidobacteriaceae family.</title>
        <authorList>
            <person name="Lugli G.A."/>
            <person name="Milani C."/>
            <person name="Turroni F."/>
            <person name="Duranti S."/>
            <person name="Mancabelli L."/>
            <person name="Mangifesta M."/>
            <person name="Ferrario C."/>
            <person name="Modesto M."/>
            <person name="Mattarelli P."/>
            <person name="Jiri K."/>
            <person name="van Sinderen D."/>
            <person name="Ventura M."/>
        </authorList>
    </citation>
    <scope>NUCLEOTIDE SEQUENCE [LARGE SCALE GENOMIC DNA]</scope>
    <source>
        <strain evidence="3 4">DSM 24742</strain>
    </source>
</reference>
<keyword evidence="2" id="KW-0812">Transmembrane</keyword>
<keyword evidence="2" id="KW-1133">Transmembrane helix</keyword>
<comment type="caution">
    <text evidence="3">The sequence shown here is derived from an EMBL/GenBank/DDBJ whole genome shotgun (WGS) entry which is preliminary data.</text>
</comment>
<organism evidence="3 4">
    <name type="scientific">Pseudoscardovia radai</name>
    <dbReference type="NCBI Taxonomy" id="987066"/>
    <lineage>
        <taxon>Bacteria</taxon>
        <taxon>Bacillati</taxon>
        <taxon>Actinomycetota</taxon>
        <taxon>Actinomycetes</taxon>
        <taxon>Bifidobacteriales</taxon>
        <taxon>Bifidobacteriaceae</taxon>
        <taxon>Pseudoscardovia</taxon>
    </lineage>
</organism>
<feature type="transmembrane region" description="Helical" evidence="2">
    <location>
        <begin position="68"/>
        <end position="86"/>
    </location>
</feature>
<dbReference type="AlphaFoldDB" id="A0A261F0M2"/>
<evidence type="ECO:0000256" key="1">
    <source>
        <dbReference type="SAM" id="MobiDB-lite"/>
    </source>
</evidence>
<keyword evidence="4" id="KW-1185">Reference proteome</keyword>
<keyword evidence="2" id="KW-0472">Membrane</keyword>
<gene>
    <name evidence="3" type="ORF">PSRA_0345</name>
</gene>
<feature type="region of interest" description="Disordered" evidence="1">
    <location>
        <begin position="1"/>
        <end position="31"/>
    </location>
</feature>
<accession>A0A261F0M2</accession>
<evidence type="ECO:0000313" key="4">
    <source>
        <dbReference type="Proteomes" id="UP000216725"/>
    </source>
</evidence>
<evidence type="ECO:0000256" key="2">
    <source>
        <dbReference type="SAM" id="Phobius"/>
    </source>
</evidence>
<feature type="transmembrane region" description="Helical" evidence="2">
    <location>
        <begin position="41"/>
        <end position="62"/>
    </location>
</feature>
<dbReference type="OrthoDB" id="10012940at2"/>
<proteinExistence type="predicted"/>
<evidence type="ECO:0000313" key="3">
    <source>
        <dbReference type="EMBL" id="OZG52613.1"/>
    </source>
</evidence>
<protein>
    <submittedName>
        <fullName evidence="3">Uncharacterized protein</fullName>
    </submittedName>
</protein>
<feature type="transmembrane region" description="Helical" evidence="2">
    <location>
        <begin position="126"/>
        <end position="146"/>
    </location>
</feature>
<dbReference type="RefSeq" id="WP_094660142.1">
    <property type="nucleotide sequence ID" value="NZ_MWWR01000003.1"/>
</dbReference>
<name>A0A261F0M2_9BIFI</name>
<dbReference type="EMBL" id="MWWR01000003">
    <property type="protein sequence ID" value="OZG52613.1"/>
    <property type="molecule type" value="Genomic_DNA"/>
</dbReference>
<dbReference type="Proteomes" id="UP000216725">
    <property type="component" value="Unassembled WGS sequence"/>
</dbReference>